<dbReference type="EMBL" id="UGHK01000001">
    <property type="protein sequence ID" value="STO70918.1"/>
    <property type="molecule type" value="Genomic_DNA"/>
</dbReference>
<dbReference type="Pfam" id="PF07119">
    <property type="entry name" value="DUF1375"/>
    <property type="match status" value="1"/>
</dbReference>
<evidence type="ECO:0000313" key="2">
    <source>
        <dbReference type="EMBL" id="STO70918.1"/>
    </source>
</evidence>
<dbReference type="Proteomes" id="UP000254465">
    <property type="component" value="Unassembled WGS sequence"/>
</dbReference>
<gene>
    <name evidence="2" type="ORF">NCTC11296_00838</name>
</gene>
<name>A0A377I6E4_AVIPA</name>
<keyword evidence="1" id="KW-1133">Transmembrane helix</keyword>
<proteinExistence type="predicted"/>
<keyword evidence="1" id="KW-0472">Membrane</keyword>
<dbReference type="InterPro" id="IPR010780">
    <property type="entry name" value="DUF1375"/>
</dbReference>
<protein>
    <submittedName>
        <fullName evidence="2">Lipoprotein</fullName>
    </submittedName>
</protein>
<keyword evidence="2" id="KW-0449">Lipoprotein</keyword>
<feature type="transmembrane region" description="Helical" evidence="1">
    <location>
        <begin position="12"/>
        <end position="32"/>
    </location>
</feature>
<sequence>MIPLRDELSLNSIFYFIYFFSFSIISKVFELLIMKKIALILTALCLLSGCGTLVKLVAATSPYESYAGTKYDWQMAQKWGVPILDLPLSFLLDTALLPYVWAKE</sequence>
<keyword evidence="1" id="KW-0812">Transmembrane</keyword>
<feature type="transmembrane region" description="Helical" evidence="1">
    <location>
        <begin position="39"/>
        <end position="59"/>
    </location>
</feature>
<feature type="transmembrane region" description="Helical" evidence="1">
    <location>
        <begin position="79"/>
        <end position="102"/>
    </location>
</feature>
<evidence type="ECO:0000256" key="1">
    <source>
        <dbReference type="SAM" id="Phobius"/>
    </source>
</evidence>
<dbReference type="AlphaFoldDB" id="A0A377I6E4"/>
<accession>A0A377I6E4</accession>
<evidence type="ECO:0000313" key="3">
    <source>
        <dbReference type="Proteomes" id="UP000254465"/>
    </source>
</evidence>
<organism evidence="2 3">
    <name type="scientific">Avibacterium paragallinarum</name>
    <name type="common">Haemophilus gallinarum</name>
    <dbReference type="NCBI Taxonomy" id="728"/>
    <lineage>
        <taxon>Bacteria</taxon>
        <taxon>Pseudomonadati</taxon>
        <taxon>Pseudomonadota</taxon>
        <taxon>Gammaproteobacteria</taxon>
        <taxon>Pasteurellales</taxon>
        <taxon>Pasteurellaceae</taxon>
        <taxon>Avibacterium</taxon>
    </lineage>
</organism>
<reference evidence="2 3" key="1">
    <citation type="submission" date="2018-06" db="EMBL/GenBank/DDBJ databases">
        <authorList>
            <consortium name="Pathogen Informatics"/>
            <person name="Doyle S."/>
        </authorList>
    </citation>
    <scope>NUCLEOTIDE SEQUENCE [LARGE SCALE GENOMIC DNA]</scope>
    <source>
        <strain evidence="2 3">NCTC11296</strain>
    </source>
</reference>